<name>A0A367XR52_9ASCO</name>
<sequence>MKAFTNKRKLANVDAPDAKLHNRSQTGFSRIFLTTTHQKLLPVGNNNNNNNKPQKEKEKKTQTIGEFHLDGIVSCM</sequence>
<gene>
    <name evidence="2" type="ORF">Cantr_05120</name>
</gene>
<accession>A0A367XR52</accession>
<dbReference type="AlphaFoldDB" id="A0A367XR52"/>
<reference evidence="2 3" key="1">
    <citation type="submission" date="2018-06" db="EMBL/GenBank/DDBJ databases">
        <title>Whole genome sequencing of Candida tropicalis (genome annotated by CSBL at Korea University).</title>
        <authorList>
            <person name="Ahn J."/>
        </authorList>
    </citation>
    <scope>NUCLEOTIDE SEQUENCE [LARGE SCALE GENOMIC DNA]</scope>
    <source>
        <strain evidence="2 3">ATCC 20962</strain>
    </source>
</reference>
<proteinExistence type="predicted"/>
<keyword evidence="3" id="KW-1185">Reference proteome</keyword>
<evidence type="ECO:0000256" key="1">
    <source>
        <dbReference type="SAM" id="MobiDB-lite"/>
    </source>
</evidence>
<dbReference type="Proteomes" id="UP000253472">
    <property type="component" value="Unassembled WGS sequence"/>
</dbReference>
<feature type="region of interest" description="Disordered" evidence="1">
    <location>
        <begin position="40"/>
        <end position="62"/>
    </location>
</feature>
<evidence type="ECO:0000313" key="3">
    <source>
        <dbReference type="Proteomes" id="UP000253472"/>
    </source>
</evidence>
<evidence type="ECO:0000313" key="2">
    <source>
        <dbReference type="EMBL" id="RCK56116.1"/>
    </source>
</evidence>
<comment type="caution">
    <text evidence="2">The sequence shown here is derived from an EMBL/GenBank/DDBJ whole genome shotgun (WGS) entry which is preliminary data.</text>
</comment>
<dbReference type="EMBL" id="QLNQ01000029">
    <property type="protein sequence ID" value="RCK56116.1"/>
    <property type="molecule type" value="Genomic_DNA"/>
</dbReference>
<protein>
    <submittedName>
        <fullName evidence="2">Uncharacterized protein</fullName>
    </submittedName>
</protein>
<organism evidence="2 3">
    <name type="scientific">Candida viswanathii</name>
    <dbReference type="NCBI Taxonomy" id="5486"/>
    <lineage>
        <taxon>Eukaryota</taxon>
        <taxon>Fungi</taxon>
        <taxon>Dikarya</taxon>
        <taxon>Ascomycota</taxon>
        <taxon>Saccharomycotina</taxon>
        <taxon>Pichiomycetes</taxon>
        <taxon>Debaryomycetaceae</taxon>
        <taxon>Candida/Lodderomyces clade</taxon>
        <taxon>Candida</taxon>
    </lineage>
</organism>